<keyword evidence="3" id="KW-1185">Reference proteome</keyword>
<proteinExistence type="predicted"/>
<dbReference type="EMBL" id="CAWUON010000076">
    <property type="protein sequence ID" value="CAK7271637.1"/>
    <property type="molecule type" value="Genomic_DNA"/>
</dbReference>
<evidence type="ECO:0000313" key="3">
    <source>
        <dbReference type="Proteomes" id="UP001642502"/>
    </source>
</evidence>
<sequence length="418" mass="45659">MTSLLISNIQTEWTFTKVAGGPADDWRIPSGGKPQGQDRETVSFVQYNSDFAKIVSRIPKHALLLSSSDSARNAFFHSGCAHLIESVRGSGDSGGGSNSAAKAEVLYTVSDYLQPTDSSQRPVVLISRIELWRGRDGDIDSVEWTKLRSPPHMAMPTDAIPYHMQAQRGSRRFLGVLYCTRPHRGPTSNGGLFFMRRGKHPVPLVTSYYGREFNVVRNAVHRSCDGSLWFTESCTGMEQEECKEPRLPCQLYCFDPDTGNVRVVADGLKRPAGVCFSVDEATLYITDTGSLEDPSTSGGSAGGSIFSGFGTSNDQDQKKQQATTIYAYDVLYRAGSSFLTNKRVFAYSLHGAATAIQCDTAGNVYVGCAAGLEVWNAGGVLLGVIKVPGGVTSFCFARSNELFLCSNHQVWWLYMEQI</sequence>
<accession>A0ABP0DXD5</accession>
<evidence type="ECO:0000313" key="2">
    <source>
        <dbReference type="EMBL" id="CAK7271637.1"/>
    </source>
</evidence>
<dbReference type="SUPFAM" id="SSF63829">
    <property type="entry name" value="Calcium-dependent phosphotriesterase"/>
    <property type="match status" value="1"/>
</dbReference>
<dbReference type="Pfam" id="PF08450">
    <property type="entry name" value="SGL"/>
    <property type="match status" value="1"/>
</dbReference>
<dbReference type="PANTHER" id="PTHR47064:SF2">
    <property type="entry name" value="SMP-30_GLUCONOLACTONASE_LRE-LIKE REGION DOMAIN-CONTAINING PROTEIN-RELATED"/>
    <property type="match status" value="1"/>
</dbReference>
<dbReference type="InterPro" id="IPR011042">
    <property type="entry name" value="6-blade_b-propeller_TolB-like"/>
</dbReference>
<dbReference type="InterPro" id="IPR013658">
    <property type="entry name" value="SGL"/>
</dbReference>
<protein>
    <recommendedName>
        <fullName evidence="1">SMP-30/Gluconolactonase/LRE-like region domain-containing protein</fullName>
    </recommendedName>
</protein>
<gene>
    <name evidence="2" type="ORF">SEPCBS119000_004707</name>
</gene>
<evidence type="ECO:0000259" key="1">
    <source>
        <dbReference type="Pfam" id="PF08450"/>
    </source>
</evidence>
<dbReference type="Proteomes" id="UP001642502">
    <property type="component" value="Unassembled WGS sequence"/>
</dbReference>
<organism evidence="2 3">
    <name type="scientific">Sporothrix epigloea</name>
    <dbReference type="NCBI Taxonomy" id="1892477"/>
    <lineage>
        <taxon>Eukaryota</taxon>
        <taxon>Fungi</taxon>
        <taxon>Dikarya</taxon>
        <taxon>Ascomycota</taxon>
        <taxon>Pezizomycotina</taxon>
        <taxon>Sordariomycetes</taxon>
        <taxon>Sordariomycetidae</taxon>
        <taxon>Ophiostomatales</taxon>
        <taxon>Ophiostomataceae</taxon>
        <taxon>Sporothrix</taxon>
    </lineage>
</organism>
<dbReference type="PANTHER" id="PTHR47064">
    <property type="entry name" value="PUTATIVE (AFU_ORTHOLOGUE AFUA_1G08990)-RELATED"/>
    <property type="match status" value="1"/>
</dbReference>
<dbReference type="InterPro" id="IPR052988">
    <property type="entry name" value="Oryzine_lactonohydrolase"/>
</dbReference>
<name>A0ABP0DXD5_9PEZI</name>
<comment type="caution">
    <text evidence="2">The sequence shown here is derived from an EMBL/GenBank/DDBJ whole genome shotgun (WGS) entry which is preliminary data.</text>
</comment>
<reference evidence="2 3" key="1">
    <citation type="submission" date="2024-01" db="EMBL/GenBank/DDBJ databases">
        <authorList>
            <person name="Allen C."/>
            <person name="Tagirdzhanova G."/>
        </authorList>
    </citation>
    <scope>NUCLEOTIDE SEQUENCE [LARGE SCALE GENOMIC DNA]</scope>
    <source>
        <strain evidence="2 3">CBS 119000</strain>
    </source>
</reference>
<dbReference type="Gene3D" id="2.120.10.30">
    <property type="entry name" value="TolB, C-terminal domain"/>
    <property type="match status" value="1"/>
</dbReference>
<feature type="domain" description="SMP-30/Gluconolactonase/LRE-like region" evidence="1">
    <location>
        <begin position="213"/>
        <end position="288"/>
    </location>
</feature>